<evidence type="ECO:0000313" key="3">
    <source>
        <dbReference type="EMBL" id="MCV2884695.1"/>
    </source>
</evidence>
<feature type="transmembrane region" description="Helical" evidence="1">
    <location>
        <begin position="88"/>
        <end position="108"/>
    </location>
</feature>
<dbReference type="EMBL" id="JAOWKX010000003">
    <property type="protein sequence ID" value="MCV2884695.1"/>
    <property type="molecule type" value="Genomic_DNA"/>
</dbReference>
<reference evidence="3 4" key="1">
    <citation type="submission" date="2022-10" db="EMBL/GenBank/DDBJ databases">
        <title>Aestuariibacter sp. AA17 isolated from Montipora capitata coral fragment.</title>
        <authorList>
            <person name="Emsley S.A."/>
            <person name="Pfannmuller K.M."/>
            <person name="Loughran R.M."/>
            <person name="Shlafstein M."/>
            <person name="Papke E."/>
            <person name="Saw J.H."/>
            <person name="Ushijima B."/>
            <person name="Videau P."/>
        </authorList>
    </citation>
    <scope>NUCLEOTIDE SEQUENCE [LARGE SCALE GENOMIC DNA]</scope>
    <source>
        <strain evidence="3 4">AA17</strain>
    </source>
</reference>
<feature type="transmembrane region" description="Helical" evidence="1">
    <location>
        <begin position="12"/>
        <end position="35"/>
    </location>
</feature>
<proteinExistence type="predicted"/>
<keyword evidence="1" id="KW-0812">Transmembrane</keyword>
<evidence type="ECO:0000256" key="1">
    <source>
        <dbReference type="SAM" id="Phobius"/>
    </source>
</evidence>
<keyword evidence="1" id="KW-1133">Transmembrane helix</keyword>
<keyword evidence="3" id="KW-0808">Transferase</keyword>
<feature type="domain" description="Phospholipid/glycerol acyltransferase" evidence="2">
    <location>
        <begin position="89"/>
        <end position="231"/>
    </location>
</feature>
<feature type="transmembrane region" description="Helical" evidence="1">
    <location>
        <begin position="47"/>
        <end position="67"/>
    </location>
</feature>
<keyword evidence="1" id="KW-0472">Membrane</keyword>
<dbReference type="Pfam" id="PF01553">
    <property type="entry name" value="Acyltransferase"/>
    <property type="match status" value="1"/>
</dbReference>
<evidence type="ECO:0000259" key="2">
    <source>
        <dbReference type="SMART" id="SM00563"/>
    </source>
</evidence>
<comment type="caution">
    <text evidence="3">The sequence shown here is derived from an EMBL/GenBank/DDBJ whole genome shotgun (WGS) entry which is preliminary data.</text>
</comment>
<dbReference type="PANTHER" id="PTHR10983:SF15">
    <property type="entry name" value="ACYLTRANSFERASE YIHG-RELATED"/>
    <property type="match status" value="1"/>
</dbReference>
<keyword evidence="4" id="KW-1185">Reference proteome</keyword>
<name>A0ABT3A7N7_9ALTE</name>
<protein>
    <submittedName>
        <fullName evidence="3">Acyltransferase</fullName>
    </submittedName>
</protein>
<dbReference type="InterPro" id="IPR002123">
    <property type="entry name" value="Plipid/glycerol_acylTrfase"/>
</dbReference>
<dbReference type="PANTHER" id="PTHR10983">
    <property type="entry name" value="1-ACYLGLYCEROL-3-PHOSPHATE ACYLTRANSFERASE-RELATED"/>
    <property type="match status" value="1"/>
</dbReference>
<accession>A0ABT3A7N7</accession>
<dbReference type="NCBIfam" id="NF010621">
    <property type="entry name" value="PRK14014.1"/>
    <property type="match status" value="1"/>
</dbReference>
<evidence type="ECO:0000313" key="4">
    <source>
        <dbReference type="Proteomes" id="UP001652504"/>
    </source>
</evidence>
<dbReference type="CDD" id="cd07990">
    <property type="entry name" value="LPLAT_LCLAT1-like"/>
    <property type="match status" value="1"/>
</dbReference>
<gene>
    <name evidence="3" type="ORF">OE749_08300</name>
</gene>
<sequence length="299" mass="34329">MLSFLPSIIIFPLHLLLQVINLSFWGGIIIAMGFIKLLLPFQFTTRILNPVMGQFSILFGVCSVLIIKLTNRIEWDFKIKGELGKDKWYLMMPNHLSWLDIILLFDFASGRIPAPKFFLKKELIWVPFVGLGAWALDMPFMQRYSRAFLDKYPHLKGKDIETTKKSCEKFKNTPVTVINFVEGTRYTMDKHKLKNSPFASLLPPKAGGAAFTLAAMGELFSNILDVTILYPNNTKRPMLDMLSGRLNKVVLHVDVLPVTEDVVGDYFNNEDFRKRFQAWLNGVWESKDKLITQLMSSKQ</sequence>
<dbReference type="RefSeq" id="WP_263711971.1">
    <property type="nucleotide sequence ID" value="NZ_JAOWKX010000003.1"/>
</dbReference>
<organism evidence="3 4">
    <name type="scientific">Fluctibacter corallii</name>
    <dbReference type="NCBI Taxonomy" id="2984329"/>
    <lineage>
        <taxon>Bacteria</taxon>
        <taxon>Pseudomonadati</taxon>
        <taxon>Pseudomonadota</taxon>
        <taxon>Gammaproteobacteria</taxon>
        <taxon>Alteromonadales</taxon>
        <taxon>Alteromonadaceae</taxon>
        <taxon>Fluctibacter</taxon>
    </lineage>
</organism>
<dbReference type="SUPFAM" id="SSF69593">
    <property type="entry name" value="Glycerol-3-phosphate (1)-acyltransferase"/>
    <property type="match status" value="1"/>
</dbReference>
<dbReference type="GO" id="GO:0016746">
    <property type="term" value="F:acyltransferase activity"/>
    <property type="evidence" value="ECO:0007669"/>
    <property type="project" value="UniProtKB-KW"/>
</dbReference>
<keyword evidence="3" id="KW-0012">Acyltransferase</keyword>
<dbReference type="SMART" id="SM00563">
    <property type="entry name" value="PlsC"/>
    <property type="match status" value="1"/>
</dbReference>
<dbReference type="Proteomes" id="UP001652504">
    <property type="component" value="Unassembled WGS sequence"/>
</dbReference>